<evidence type="ECO:0000313" key="3">
    <source>
        <dbReference type="EMBL" id="KAJ3257774.1"/>
    </source>
</evidence>
<dbReference type="Gene3D" id="2.40.70.10">
    <property type="entry name" value="Acid Proteases"/>
    <property type="match status" value="2"/>
</dbReference>
<dbReference type="InterPro" id="IPR033121">
    <property type="entry name" value="PEPTIDASE_A1"/>
</dbReference>
<dbReference type="InterPro" id="IPR001461">
    <property type="entry name" value="Aspartic_peptidase_A1"/>
</dbReference>
<dbReference type="CDD" id="cd05471">
    <property type="entry name" value="pepsin_like"/>
    <property type="match status" value="1"/>
</dbReference>
<dbReference type="InterPro" id="IPR021109">
    <property type="entry name" value="Peptidase_aspartic_dom_sf"/>
</dbReference>
<sequence>MTKIPSINNISLQNYQNHFYLANVKLGKQSFQLAISTLYSDTWVKGPKCTSIDHSCHGHIINLSDPTIKTIDDRYLVNKFYLEFDNKTHVRGDVYTGPITMGGLSAYYPFGVSRETDGYVGCDGVMGFGLPASSQIAEITDQMSTFFNDLGFLYGKAVFSIYLGSGTGGEISLFGIDSTKFKGNLHFVKLIPHFYWQFDISNVKLKAGKYNCGLGINLSTAVIDIGTEQMILEKSVAQYINLGIGALPYNTSLGAYPILCSHAKTGKDVVFNFTSFVLSIPASIYVIEHKGWCVSGFNHGSFPFVVFGNVIARAYYTVFDESHGTIGFGKAI</sequence>
<accession>A0AAD5UKJ5</accession>
<organism evidence="3 4">
    <name type="scientific">Boothiomyces macroporosus</name>
    <dbReference type="NCBI Taxonomy" id="261099"/>
    <lineage>
        <taxon>Eukaryota</taxon>
        <taxon>Fungi</taxon>
        <taxon>Fungi incertae sedis</taxon>
        <taxon>Chytridiomycota</taxon>
        <taxon>Chytridiomycota incertae sedis</taxon>
        <taxon>Chytridiomycetes</taxon>
        <taxon>Rhizophydiales</taxon>
        <taxon>Terramycetaceae</taxon>
        <taxon>Boothiomyces</taxon>
    </lineage>
</organism>
<dbReference type="SUPFAM" id="SSF50630">
    <property type="entry name" value="Acid proteases"/>
    <property type="match status" value="1"/>
</dbReference>
<dbReference type="GO" id="GO:0004190">
    <property type="term" value="F:aspartic-type endopeptidase activity"/>
    <property type="evidence" value="ECO:0007669"/>
    <property type="project" value="InterPro"/>
</dbReference>
<dbReference type="InterPro" id="IPR034164">
    <property type="entry name" value="Pepsin-like_dom"/>
</dbReference>
<dbReference type="Proteomes" id="UP001210925">
    <property type="component" value="Unassembled WGS sequence"/>
</dbReference>
<comment type="caution">
    <text evidence="3">The sequence shown here is derived from an EMBL/GenBank/DDBJ whole genome shotgun (WGS) entry which is preliminary data.</text>
</comment>
<proteinExistence type="inferred from homology"/>
<evidence type="ECO:0000256" key="1">
    <source>
        <dbReference type="ARBA" id="ARBA00007447"/>
    </source>
</evidence>
<comment type="similarity">
    <text evidence="1">Belongs to the peptidase A1 family.</text>
</comment>
<reference evidence="3" key="1">
    <citation type="submission" date="2020-05" db="EMBL/GenBank/DDBJ databases">
        <title>Phylogenomic resolution of chytrid fungi.</title>
        <authorList>
            <person name="Stajich J.E."/>
            <person name="Amses K."/>
            <person name="Simmons R."/>
            <person name="Seto K."/>
            <person name="Myers J."/>
            <person name="Bonds A."/>
            <person name="Quandt C.A."/>
            <person name="Barry K."/>
            <person name="Liu P."/>
            <person name="Grigoriev I."/>
            <person name="Longcore J.E."/>
            <person name="James T.Y."/>
        </authorList>
    </citation>
    <scope>NUCLEOTIDE SEQUENCE</scope>
    <source>
        <strain evidence="3">PLAUS21</strain>
    </source>
</reference>
<protein>
    <recommendedName>
        <fullName evidence="2">Peptidase A1 domain-containing protein</fullName>
    </recommendedName>
</protein>
<dbReference type="AlphaFoldDB" id="A0AAD5UKJ5"/>
<dbReference type="EMBL" id="JADGKB010000034">
    <property type="protein sequence ID" value="KAJ3257774.1"/>
    <property type="molecule type" value="Genomic_DNA"/>
</dbReference>
<dbReference type="GO" id="GO:0006508">
    <property type="term" value="P:proteolysis"/>
    <property type="evidence" value="ECO:0007669"/>
    <property type="project" value="InterPro"/>
</dbReference>
<evidence type="ECO:0000313" key="4">
    <source>
        <dbReference type="Proteomes" id="UP001210925"/>
    </source>
</evidence>
<dbReference type="PANTHER" id="PTHR47966:SF51">
    <property type="entry name" value="BETA-SITE APP-CLEAVING ENZYME, ISOFORM A-RELATED"/>
    <property type="match status" value="1"/>
</dbReference>
<dbReference type="Pfam" id="PF00026">
    <property type="entry name" value="Asp"/>
    <property type="match status" value="1"/>
</dbReference>
<name>A0AAD5UKJ5_9FUNG</name>
<gene>
    <name evidence="3" type="ORF">HK103_004242</name>
</gene>
<keyword evidence="4" id="KW-1185">Reference proteome</keyword>
<feature type="domain" description="Peptidase A1" evidence="2">
    <location>
        <begin position="20"/>
        <end position="329"/>
    </location>
</feature>
<dbReference type="PANTHER" id="PTHR47966">
    <property type="entry name" value="BETA-SITE APP-CLEAVING ENZYME, ISOFORM A-RELATED"/>
    <property type="match status" value="1"/>
</dbReference>
<dbReference type="PRINTS" id="PR00792">
    <property type="entry name" value="PEPSIN"/>
</dbReference>
<evidence type="ECO:0000259" key="2">
    <source>
        <dbReference type="PROSITE" id="PS51767"/>
    </source>
</evidence>
<dbReference type="PROSITE" id="PS51767">
    <property type="entry name" value="PEPTIDASE_A1"/>
    <property type="match status" value="1"/>
</dbReference>